<dbReference type="Proteomes" id="UP000314294">
    <property type="component" value="Unassembled WGS sequence"/>
</dbReference>
<sequence>MRDVTRPLRNAAKAAHQLNVFGVRINTAPLLAASWTAVTSRAAPSRWPDTERQNGAAYDETSSHMIHFIVSLCVEAQPEALPQQVAEEGQSVVQLHLLVVESQTKGHGAQRIPAQAQSQDPPQGQAQAHPVVPASGSGQRGKDRGR</sequence>
<keyword evidence="3" id="KW-1185">Reference proteome</keyword>
<gene>
    <name evidence="2" type="ORF">EYF80_036975</name>
</gene>
<dbReference type="EMBL" id="SRLO01000535">
    <property type="protein sequence ID" value="TNN52801.1"/>
    <property type="molecule type" value="Genomic_DNA"/>
</dbReference>
<evidence type="ECO:0000313" key="3">
    <source>
        <dbReference type="Proteomes" id="UP000314294"/>
    </source>
</evidence>
<accession>A0A4Z2GI23</accession>
<reference evidence="2 3" key="1">
    <citation type="submission" date="2019-03" db="EMBL/GenBank/DDBJ databases">
        <title>First draft genome of Liparis tanakae, snailfish: a comprehensive survey of snailfish specific genes.</title>
        <authorList>
            <person name="Kim W."/>
            <person name="Song I."/>
            <person name="Jeong J.-H."/>
            <person name="Kim D."/>
            <person name="Kim S."/>
            <person name="Ryu S."/>
            <person name="Song J.Y."/>
            <person name="Lee S.K."/>
        </authorList>
    </citation>
    <scope>NUCLEOTIDE SEQUENCE [LARGE SCALE GENOMIC DNA]</scope>
    <source>
        <tissue evidence="2">Muscle</tissue>
    </source>
</reference>
<comment type="caution">
    <text evidence="2">The sequence shown here is derived from an EMBL/GenBank/DDBJ whole genome shotgun (WGS) entry which is preliminary data.</text>
</comment>
<protein>
    <submittedName>
        <fullName evidence="2">Uncharacterized protein</fullName>
    </submittedName>
</protein>
<feature type="compositionally biased region" description="Polar residues" evidence="1">
    <location>
        <begin position="115"/>
        <end position="126"/>
    </location>
</feature>
<feature type="region of interest" description="Disordered" evidence="1">
    <location>
        <begin position="104"/>
        <end position="146"/>
    </location>
</feature>
<evidence type="ECO:0000256" key="1">
    <source>
        <dbReference type="SAM" id="MobiDB-lite"/>
    </source>
</evidence>
<organism evidence="2 3">
    <name type="scientific">Liparis tanakae</name>
    <name type="common">Tanaka's snailfish</name>
    <dbReference type="NCBI Taxonomy" id="230148"/>
    <lineage>
        <taxon>Eukaryota</taxon>
        <taxon>Metazoa</taxon>
        <taxon>Chordata</taxon>
        <taxon>Craniata</taxon>
        <taxon>Vertebrata</taxon>
        <taxon>Euteleostomi</taxon>
        <taxon>Actinopterygii</taxon>
        <taxon>Neopterygii</taxon>
        <taxon>Teleostei</taxon>
        <taxon>Neoteleostei</taxon>
        <taxon>Acanthomorphata</taxon>
        <taxon>Eupercaria</taxon>
        <taxon>Perciformes</taxon>
        <taxon>Cottioidei</taxon>
        <taxon>Cottales</taxon>
        <taxon>Liparidae</taxon>
        <taxon>Liparis</taxon>
    </lineage>
</organism>
<dbReference type="AlphaFoldDB" id="A0A4Z2GI23"/>
<name>A0A4Z2GI23_9TELE</name>
<evidence type="ECO:0000313" key="2">
    <source>
        <dbReference type="EMBL" id="TNN52801.1"/>
    </source>
</evidence>
<proteinExistence type="predicted"/>